<dbReference type="RefSeq" id="XP_066656971.1">
    <property type="nucleotide sequence ID" value="XM_066799760.1"/>
</dbReference>
<protein>
    <recommendedName>
        <fullName evidence="4">4'-phosphopantetheinyl transferase domain-containing protein</fullName>
    </recommendedName>
</protein>
<sequence length="300" mass="33088">MPPRPFPWPLSVGTDICDISRIREVLSNTGWRSRAKGLRQHSHGGQSQRAKLRRFLHTLMTYDEILHFLQRFPFVLAVDNRSPVYEVDNKVPSSEWHPTNAHLAGRFAAKEAISKAFGGNVSRHQITILRSILDSHQQPQAVVHAEPRVMSPQQKLHLHKKFGFQFADLDTQVSLENFNPAPAKAEDLEGQLVKLSISHDGNYATAVCIAPTAAAASQVDAPSRLGDAIGAVSRSDIVVAESQSEPIAQDRAVSLNETSETNQTNDATATQEKPHSLPLVEPETDEATAAQDARPKITWH</sequence>
<dbReference type="Gene3D" id="3.90.470.20">
    <property type="entry name" value="4'-phosphopantetheinyl transferase domain"/>
    <property type="match status" value="1"/>
</dbReference>
<organism evidence="2 3">
    <name type="scientific">Phyllosticta citribraziliensis</name>
    <dbReference type="NCBI Taxonomy" id="989973"/>
    <lineage>
        <taxon>Eukaryota</taxon>
        <taxon>Fungi</taxon>
        <taxon>Dikarya</taxon>
        <taxon>Ascomycota</taxon>
        <taxon>Pezizomycotina</taxon>
        <taxon>Dothideomycetes</taxon>
        <taxon>Dothideomycetes incertae sedis</taxon>
        <taxon>Botryosphaeriales</taxon>
        <taxon>Phyllostictaceae</taxon>
        <taxon>Phyllosticta</taxon>
    </lineage>
</organism>
<dbReference type="GeneID" id="92032666"/>
<dbReference type="InterPro" id="IPR037143">
    <property type="entry name" value="4-PPantetheinyl_Trfase_dom_sf"/>
</dbReference>
<keyword evidence="3" id="KW-1185">Reference proteome</keyword>
<proteinExistence type="predicted"/>
<feature type="compositionally biased region" description="Polar residues" evidence="1">
    <location>
        <begin position="255"/>
        <end position="271"/>
    </location>
</feature>
<reference evidence="2 3" key="1">
    <citation type="submission" date="2024-04" db="EMBL/GenBank/DDBJ databases">
        <title>Phyllosticta paracitricarpa is synonymous to the EU quarantine fungus P. citricarpa based on phylogenomic analyses.</title>
        <authorList>
            <consortium name="Lawrence Berkeley National Laboratory"/>
            <person name="Van ingen-buijs V.A."/>
            <person name="Van westerhoven A.C."/>
            <person name="Haridas S."/>
            <person name="Skiadas P."/>
            <person name="Martin F."/>
            <person name="Groenewald J.Z."/>
            <person name="Crous P.W."/>
            <person name="Seidl M.F."/>
        </authorList>
    </citation>
    <scope>NUCLEOTIDE SEQUENCE [LARGE SCALE GENOMIC DNA]</scope>
    <source>
        <strain evidence="2 3">CPC 17464</strain>
    </source>
</reference>
<feature type="region of interest" description="Disordered" evidence="1">
    <location>
        <begin position="242"/>
        <end position="300"/>
    </location>
</feature>
<evidence type="ECO:0000256" key="1">
    <source>
        <dbReference type="SAM" id="MobiDB-lite"/>
    </source>
</evidence>
<evidence type="ECO:0000313" key="3">
    <source>
        <dbReference type="Proteomes" id="UP001360953"/>
    </source>
</evidence>
<dbReference type="EMBL" id="JBBPEH010000004">
    <property type="protein sequence ID" value="KAK7539700.1"/>
    <property type="molecule type" value="Genomic_DNA"/>
</dbReference>
<name>A0ABR1M066_9PEZI</name>
<comment type="caution">
    <text evidence="2">The sequence shown here is derived from an EMBL/GenBank/DDBJ whole genome shotgun (WGS) entry which is preliminary data.</text>
</comment>
<dbReference type="Proteomes" id="UP001360953">
    <property type="component" value="Unassembled WGS sequence"/>
</dbReference>
<evidence type="ECO:0008006" key="4">
    <source>
        <dbReference type="Google" id="ProtNLM"/>
    </source>
</evidence>
<gene>
    <name evidence="2" type="ORF">J3D65DRAFT_619511</name>
</gene>
<accession>A0ABR1M066</accession>
<evidence type="ECO:0000313" key="2">
    <source>
        <dbReference type="EMBL" id="KAK7539700.1"/>
    </source>
</evidence>
<dbReference type="SUPFAM" id="SSF56214">
    <property type="entry name" value="4'-phosphopantetheinyl transferase"/>
    <property type="match status" value="1"/>
</dbReference>